<name>A0A1H4UQZ4_9BRAD</name>
<dbReference type="AlphaFoldDB" id="A0A1H4UQZ4"/>
<dbReference type="RefSeq" id="WP_143046655.1">
    <property type="nucleotide sequence ID" value="NZ_FNTH01000001.1"/>
</dbReference>
<evidence type="ECO:0000313" key="1">
    <source>
        <dbReference type="EMBL" id="SEC70848.1"/>
    </source>
</evidence>
<dbReference type="Proteomes" id="UP000198992">
    <property type="component" value="Unassembled WGS sequence"/>
</dbReference>
<evidence type="ECO:0000313" key="2">
    <source>
        <dbReference type="Proteomes" id="UP000198992"/>
    </source>
</evidence>
<proteinExistence type="predicted"/>
<sequence>MTQPLRGKWSLRPWNMASQRNLCQKAASLFRAVVHYTRKDQPRFRVAPKPLLAVPNIALSLRELLGCFFPAFCCGEHGSIKSDGVRPV</sequence>
<gene>
    <name evidence="1" type="ORF">SAMN05444164_2538</name>
</gene>
<accession>A0A1H4UQZ4</accession>
<reference evidence="1 2" key="1">
    <citation type="submission" date="2016-10" db="EMBL/GenBank/DDBJ databases">
        <authorList>
            <person name="de Groot N.N."/>
        </authorList>
    </citation>
    <scope>NUCLEOTIDE SEQUENCE [LARGE SCALE GENOMIC DNA]</scope>
    <source>
        <strain evidence="1 2">MT12</strain>
    </source>
</reference>
<dbReference type="OrthoDB" id="9925385at2"/>
<organism evidence="1 2">
    <name type="scientific">Bradyrhizobium erythrophlei</name>
    <dbReference type="NCBI Taxonomy" id="1437360"/>
    <lineage>
        <taxon>Bacteria</taxon>
        <taxon>Pseudomonadati</taxon>
        <taxon>Pseudomonadota</taxon>
        <taxon>Alphaproteobacteria</taxon>
        <taxon>Hyphomicrobiales</taxon>
        <taxon>Nitrobacteraceae</taxon>
        <taxon>Bradyrhizobium</taxon>
    </lineage>
</organism>
<protein>
    <submittedName>
        <fullName evidence="1">Uncharacterized protein</fullName>
    </submittedName>
</protein>
<dbReference type="EMBL" id="FNTH01000001">
    <property type="protein sequence ID" value="SEC70848.1"/>
    <property type="molecule type" value="Genomic_DNA"/>
</dbReference>